<dbReference type="EMBL" id="JACXSS010000001">
    <property type="protein sequence ID" value="MBD9356357.1"/>
    <property type="molecule type" value="Genomic_DNA"/>
</dbReference>
<keyword evidence="2" id="KW-1185">Reference proteome</keyword>
<sequence>MLQILLDQGPVNAIRILQKVLLAHGKHVGKIDGHCGCLTMLAAKSVWDDIGVDLLKILNKRYAILCKSHNEHHETPHEQTQL</sequence>
<protein>
    <recommendedName>
        <fullName evidence="3">Transposase</fullName>
    </recommendedName>
</protein>
<dbReference type="Proteomes" id="UP000652176">
    <property type="component" value="Unassembled WGS sequence"/>
</dbReference>
<evidence type="ECO:0000313" key="1">
    <source>
        <dbReference type="EMBL" id="MBD9356357.1"/>
    </source>
</evidence>
<comment type="caution">
    <text evidence="1">The sequence shown here is derived from an EMBL/GenBank/DDBJ whole genome shotgun (WGS) entry which is preliminary data.</text>
</comment>
<proteinExistence type="predicted"/>
<name>A0ABR9CZU9_9GAMM</name>
<dbReference type="RefSeq" id="WP_192374716.1">
    <property type="nucleotide sequence ID" value="NZ_CAJHIV010000001.1"/>
</dbReference>
<reference evidence="1 2" key="1">
    <citation type="submission" date="2020-09" db="EMBL/GenBank/DDBJ databases">
        <title>Methylomonas albis sp. nov. and Methylomonas fluvii sp. nov.: Two cold-adapted methanotrophs from the River Elbe and an amended description of Methylovulum psychrotolerans strain Eb1.</title>
        <authorList>
            <person name="Bussmann I.K."/>
            <person name="Klings K.-W."/>
            <person name="Warnstedt J."/>
            <person name="Hoppert M."/>
            <person name="Saborowski A."/>
            <person name="Horn F."/>
            <person name="Liebner S."/>
        </authorList>
    </citation>
    <scope>NUCLEOTIDE SEQUENCE [LARGE SCALE GENOMIC DNA]</scope>
    <source>
        <strain evidence="1 2">EbA</strain>
    </source>
</reference>
<accession>A0ABR9CZU9</accession>
<evidence type="ECO:0008006" key="3">
    <source>
        <dbReference type="Google" id="ProtNLM"/>
    </source>
</evidence>
<evidence type="ECO:0000313" key="2">
    <source>
        <dbReference type="Proteomes" id="UP000652176"/>
    </source>
</evidence>
<organism evidence="1 2">
    <name type="scientific">Methylomonas albis</name>
    <dbReference type="NCBI Taxonomy" id="1854563"/>
    <lineage>
        <taxon>Bacteria</taxon>
        <taxon>Pseudomonadati</taxon>
        <taxon>Pseudomonadota</taxon>
        <taxon>Gammaproteobacteria</taxon>
        <taxon>Methylococcales</taxon>
        <taxon>Methylococcaceae</taxon>
        <taxon>Methylomonas</taxon>
    </lineage>
</organism>
<gene>
    <name evidence="1" type="ORF">IE877_10720</name>
</gene>